<gene>
    <name evidence="7" type="ORF">F8153_08965</name>
</gene>
<evidence type="ECO:0000313" key="7">
    <source>
        <dbReference type="EMBL" id="KAB3529604.1"/>
    </source>
</evidence>
<evidence type="ECO:0000256" key="2">
    <source>
        <dbReference type="ARBA" id="ARBA00005582"/>
    </source>
</evidence>
<dbReference type="InterPro" id="IPR015797">
    <property type="entry name" value="NUDIX_hydrolase-like_dom_sf"/>
</dbReference>
<name>A0A833HNJ4_9FIRM</name>
<keyword evidence="8" id="KW-1185">Reference proteome</keyword>
<dbReference type="PROSITE" id="PS51462">
    <property type="entry name" value="NUDIX"/>
    <property type="match status" value="1"/>
</dbReference>
<feature type="domain" description="Nudix hydrolase" evidence="6">
    <location>
        <begin position="3"/>
        <end position="131"/>
    </location>
</feature>
<evidence type="ECO:0000256" key="3">
    <source>
        <dbReference type="ARBA" id="ARBA00022723"/>
    </source>
</evidence>
<keyword evidence="5" id="KW-0460">Magnesium</keyword>
<comment type="caution">
    <text evidence="7">The sequence shown here is derived from an EMBL/GenBank/DDBJ whole genome shotgun (WGS) entry which is preliminary data.</text>
</comment>
<dbReference type="InterPro" id="IPR000086">
    <property type="entry name" value="NUDIX_hydrolase_dom"/>
</dbReference>
<evidence type="ECO:0000259" key="6">
    <source>
        <dbReference type="PROSITE" id="PS51462"/>
    </source>
</evidence>
<keyword evidence="3" id="KW-0479">Metal-binding</keyword>
<dbReference type="Gene3D" id="3.90.79.10">
    <property type="entry name" value="Nucleoside Triphosphate Pyrophosphohydrolase"/>
    <property type="match status" value="1"/>
</dbReference>
<organism evidence="7 8">
    <name type="scientific">Alkaliphilus serpentinus</name>
    <dbReference type="NCBI Taxonomy" id="1482731"/>
    <lineage>
        <taxon>Bacteria</taxon>
        <taxon>Bacillati</taxon>
        <taxon>Bacillota</taxon>
        <taxon>Clostridia</taxon>
        <taxon>Peptostreptococcales</taxon>
        <taxon>Natronincolaceae</taxon>
        <taxon>Alkaliphilus</taxon>
    </lineage>
</organism>
<comment type="similarity">
    <text evidence="2">Belongs to the Nudix hydrolase family.</text>
</comment>
<dbReference type="GO" id="GO:0046872">
    <property type="term" value="F:metal ion binding"/>
    <property type="evidence" value="ECO:0007669"/>
    <property type="project" value="UniProtKB-KW"/>
</dbReference>
<dbReference type="OrthoDB" id="9804563at2"/>
<reference evidence="7 8" key="1">
    <citation type="submission" date="2019-10" db="EMBL/GenBank/DDBJ databases">
        <title>Alkaliphilus serpentinus sp. nov. and Alkaliphilus pronyensis sp. nov., two novel anaerobic alkaliphilic species isolated from the serpentinized-hosted hydrothermal field of the Prony Bay (New Caledonia).</title>
        <authorList>
            <person name="Postec A."/>
        </authorList>
    </citation>
    <scope>NUCLEOTIDE SEQUENCE [LARGE SCALE GENOMIC DNA]</scope>
    <source>
        <strain evidence="7 8">LacT</strain>
    </source>
</reference>
<evidence type="ECO:0000256" key="5">
    <source>
        <dbReference type="ARBA" id="ARBA00022842"/>
    </source>
</evidence>
<dbReference type="Pfam" id="PF00293">
    <property type="entry name" value="NUDIX"/>
    <property type="match status" value="1"/>
</dbReference>
<dbReference type="GO" id="GO:0016818">
    <property type="term" value="F:hydrolase activity, acting on acid anhydrides, in phosphorus-containing anhydrides"/>
    <property type="evidence" value="ECO:0007669"/>
    <property type="project" value="TreeGrafter"/>
</dbReference>
<comment type="cofactor">
    <cofactor evidence="1">
        <name>Mg(2+)</name>
        <dbReference type="ChEBI" id="CHEBI:18420"/>
    </cofactor>
</comment>
<evidence type="ECO:0000256" key="1">
    <source>
        <dbReference type="ARBA" id="ARBA00001946"/>
    </source>
</evidence>
<dbReference type="InterPro" id="IPR020476">
    <property type="entry name" value="Nudix_hydrolase"/>
</dbReference>
<dbReference type="SUPFAM" id="SSF55811">
    <property type="entry name" value="Nudix"/>
    <property type="match status" value="1"/>
</dbReference>
<dbReference type="Proteomes" id="UP000465601">
    <property type="component" value="Unassembled WGS sequence"/>
</dbReference>
<proteinExistence type="inferred from homology"/>
<dbReference type="EMBL" id="WBZB01000027">
    <property type="protein sequence ID" value="KAB3529604.1"/>
    <property type="molecule type" value="Genomic_DNA"/>
</dbReference>
<accession>A0A833HNJ4</accession>
<dbReference type="CDD" id="cd18875">
    <property type="entry name" value="NUDIX_Hydrolase"/>
    <property type="match status" value="1"/>
</dbReference>
<evidence type="ECO:0000256" key="4">
    <source>
        <dbReference type="ARBA" id="ARBA00022801"/>
    </source>
</evidence>
<protein>
    <submittedName>
        <fullName evidence="7">8-oxo-dGTP diphosphatase</fullName>
    </submittedName>
</protein>
<dbReference type="RefSeq" id="WP_151866022.1">
    <property type="nucleotide sequence ID" value="NZ_WBZB01000027.1"/>
</dbReference>
<dbReference type="AlphaFoldDB" id="A0A833HNJ4"/>
<sequence>MTKIKLMNMCMIIDEVNNKVVVQDKINWTNWKGITFPGGHVENGESIIESAIREVKEETGLDVNDLKFSGLIDWFNDVSNERWFVFLFKTKTYSGEILNETHEGKVFWTDLDELPSMKLARGMNDYLKLYFNDNLNEAFATWNDNYISDFKFF</sequence>
<dbReference type="GO" id="GO:0005737">
    <property type="term" value="C:cytoplasm"/>
    <property type="evidence" value="ECO:0007669"/>
    <property type="project" value="TreeGrafter"/>
</dbReference>
<dbReference type="PANTHER" id="PTHR43758:SF2">
    <property type="entry name" value="OXIDIZED PURINE NUCLEOSIDE TRIPHOSPHATE HYDROLASE"/>
    <property type="match status" value="1"/>
</dbReference>
<keyword evidence="4" id="KW-0378">Hydrolase</keyword>
<dbReference type="PRINTS" id="PR00502">
    <property type="entry name" value="NUDIXFAMILY"/>
</dbReference>
<dbReference type="PANTHER" id="PTHR43758">
    <property type="entry name" value="7,8-DIHYDRO-8-OXOGUANINE TRIPHOSPHATASE"/>
    <property type="match status" value="1"/>
</dbReference>
<evidence type="ECO:0000313" key="8">
    <source>
        <dbReference type="Proteomes" id="UP000465601"/>
    </source>
</evidence>